<dbReference type="SUPFAM" id="SSF141371">
    <property type="entry name" value="PilZ domain-like"/>
    <property type="match status" value="1"/>
</dbReference>
<reference evidence="2" key="1">
    <citation type="submission" date="2023-01" db="EMBL/GenBank/DDBJ databases">
        <title>The genome sequence of Kordiimonadaceae bacterium 6D33.</title>
        <authorList>
            <person name="Liu Y."/>
        </authorList>
    </citation>
    <scope>NUCLEOTIDE SEQUENCE</scope>
    <source>
        <strain evidence="2">6D33</strain>
    </source>
</reference>
<dbReference type="RefSeq" id="WP_289504243.1">
    <property type="nucleotide sequence ID" value="NZ_CP116805.1"/>
</dbReference>
<gene>
    <name evidence="2" type="ORF">PH603_01975</name>
</gene>
<evidence type="ECO:0000259" key="1">
    <source>
        <dbReference type="Pfam" id="PF07238"/>
    </source>
</evidence>
<sequence length="112" mass="12454">MPAETVKPESQTKRRNFSRRHVLWPAKLEVGKHVFSCQIWNVSLGGARLRIDVPLKEGSEVVLDIPSRGRIPSVVSWSNEQGLGLSFQVGPDRVREMFHSGVAVLGLDNPPD</sequence>
<dbReference type="Gene3D" id="2.40.10.220">
    <property type="entry name" value="predicted glycosyltransferase like domains"/>
    <property type="match status" value="1"/>
</dbReference>
<dbReference type="AlphaFoldDB" id="A0AAF0BKP8"/>
<name>A0AAF0BKP8_9PROT</name>
<proteinExistence type="predicted"/>
<dbReference type="Pfam" id="PF07238">
    <property type="entry name" value="PilZ"/>
    <property type="match status" value="1"/>
</dbReference>
<accession>A0AAF0BKP8</accession>
<dbReference type="InterPro" id="IPR009875">
    <property type="entry name" value="PilZ_domain"/>
</dbReference>
<dbReference type="GO" id="GO:0035438">
    <property type="term" value="F:cyclic-di-GMP binding"/>
    <property type="evidence" value="ECO:0007669"/>
    <property type="project" value="InterPro"/>
</dbReference>
<evidence type="ECO:0000313" key="2">
    <source>
        <dbReference type="EMBL" id="WCL54524.1"/>
    </source>
</evidence>
<keyword evidence="3" id="KW-1185">Reference proteome</keyword>
<organism evidence="2 3">
    <name type="scientific">Gimibacter soli</name>
    <dbReference type="NCBI Taxonomy" id="3024400"/>
    <lineage>
        <taxon>Bacteria</taxon>
        <taxon>Pseudomonadati</taxon>
        <taxon>Pseudomonadota</taxon>
        <taxon>Alphaproteobacteria</taxon>
        <taxon>Kordiimonadales</taxon>
        <taxon>Temperatibacteraceae</taxon>
        <taxon>Gimibacter</taxon>
    </lineage>
</organism>
<protein>
    <submittedName>
        <fullName evidence="2">PilZ domain-containing protein</fullName>
    </submittedName>
</protein>
<feature type="domain" description="PilZ" evidence="1">
    <location>
        <begin position="14"/>
        <end position="96"/>
    </location>
</feature>
<dbReference type="EMBL" id="CP116805">
    <property type="protein sequence ID" value="WCL54524.1"/>
    <property type="molecule type" value="Genomic_DNA"/>
</dbReference>
<dbReference type="Proteomes" id="UP001217500">
    <property type="component" value="Chromosome"/>
</dbReference>
<dbReference type="KEGG" id="gso:PH603_01975"/>
<evidence type="ECO:0000313" key="3">
    <source>
        <dbReference type="Proteomes" id="UP001217500"/>
    </source>
</evidence>